<protein>
    <submittedName>
        <fullName evidence="11">Transmembrane signal receptor</fullName>
    </submittedName>
</protein>
<keyword evidence="5" id="KW-0732">Signal</keyword>
<dbReference type="PANTHER" id="PTHR48063">
    <property type="entry name" value="LRR RECEPTOR-LIKE KINASE"/>
    <property type="match status" value="1"/>
</dbReference>
<keyword evidence="3" id="KW-0433">Leucine-rich repeat</keyword>
<keyword evidence="12" id="KW-1185">Reference proteome</keyword>
<feature type="transmembrane region" description="Helical" evidence="10">
    <location>
        <begin position="459"/>
        <end position="482"/>
    </location>
</feature>
<dbReference type="InterPro" id="IPR046956">
    <property type="entry name" value="RLP23-like"/>
</dbReference>
<dbReference type="AlphaFoldDB" id="A0AAV3P1V3"/>
<accession>A0AAV3P1V3</accession>
<evidence type="ECO:0000256" key="5">
    <source>
        <dbReference type="ARBA" id="ARBA00022729"/>
    </source>
</evidence>
<keyword evidence="8 10" id="KW-0472">Membrane</keyword>
<keyword evidence="4 10" id="KW-0812">Transmembrane</keyword>
<proteinExistence type="inferred from homology"/>
<keyword evidence="11" id="KW-0675">Receptor</keyword>
<evidence type="ECO:0000256" key="3">
    <source>
        <dbReference type="ARBA" id="ARBA00022614"/>
    </source>
</evidence>
<evidence type="ECO:0000256" key="8">
    <source>
        <dbReference type="ARBA" id="ARBA00023136"/>
    </source>
</evidence>
<dbReference type="EMBL" id="BAABME010000815">
    <property type="protein sequence ID" value="GAA0145664.1"/>
    <property type="molecule type" value="Genomic_DNA"/>
</dbReference>
<dbReference type="FunFam" id="3.80.10.10:FF:000111">
    <property type="entry name" value="LRR receptor-like serine/threonine-protein kinase ERECTA"/>
    <property type="match status" value="1"/>
</dbReference>
<reference evidence="11 12" key="1">
    <citation type="submission" date="2024-01" db="EMBL/GenBank/DDBJ databases">
        <title>The complete chloroplast genome sequence of Lithospermum erythrorhizon: insights into the phylogenetic relationship among Boraginaceae species and the maternal lineages of purple gromwells.</title>
        <authorList>
            <person name="Okada T."/>
            <person name="Watanabe K."/>
        </authorList>
    </citation>
    <scope>NUCLEOTIDE SEQUENCE [LARGE SCALE GENOMIC DNA]</scope>
</reference>
<evidence type="ECO:0000256" key="1">
    <source>
        <dbReference type="ARBA" id="ARBA00004479"/>
    </source>
</evidence>
<dbReference type="PANTHER" id="PTHR48063:SF90">
    <property type="entry name" value="OS11G0565920 PROTEIN"/>
    <property type="match status" value="1"/>
</dbReference>
<dbReference type="Proteomes" id="UP001454036">
    <property type="component" value="Unassembled WGS sequence"/>
</dbReference>
<dbReference type="SUPFAM" id="SSF52058">
    <property type="entry name" value="L domain-like"/>
    <property type="match status" value="1"/>
</dbReference>
<keyword evidence="9" id="KW-0325">Glycoprotein</keyword>
<evidence type="ECO:0000256" key="6">
    <source>
        <dbReference type="ARBA" id="ARBA00022737"/>
    </source>
</evidence>
<evidence type="ECO:0000313" key="12">
    <source>
        <dbReference type="Proteomes" id="UP001454036"/>
    </source>
</evidence>
<name>A0AAV3P1V3_LITER</name>
<dbReference type="PROSITE" id="PS51450">
    <property type="entry name" value="LRR"/>
    <property type="match status" value="1"/>
</dbReference>
<gene>
    <name evidence="11" type="ORF">LIER_05808</name>
</gene>
<evidence type="ECO:0000256" key="9">
    <source>
        <dbReference type="ARBA" id="ARBA00023180"/>
    </source>
</evidence>
<comment type="caution">
    <text evidence="11">The sequence shown here is derived from an EMBL/GenBank/DDBJ whole genome shotgun (WGS) entry which is preliminary data.</text>
</comment>
<organism evidence="11 12">
    <name type="scientific">Lithospermum erythrorhizon</name>
    <name type="common">Purple gromwell</name>
    <name type="synonym">Lithospermum officinale var. erythrorhizon</name>
    <dbReference type="NCBI Taxonomy" id="34254"/>
    <lineage>
        <taxon>Eukaryota</taxon>
        <taxon>Viridiplantae</taxon>
        <taxon>Streptophyta</taxon>
        <taxon>Embryophyta</taxon>
        <taxon>Tracheophyta</taxon>
        <taxon>Spermatophyta</taxon>
        <taxon>Magnoliopsida</taxon>
        <taxon>eudicotyledons</taxon>
        <taxon>Gunneridae</taxon>
        <taxon>Pentapetalae</taxon>
        <taxon>asterids</taxon>
        <taxon>lamiids</taxon>
        <taxon>Boraginales</taxon>
        <taxon>Boraginaceae</taxon>
        <taxon>Boraginoideae</taxon>
        <taxon>Lithospermeae</taxon>
        <taxon>Lithospermum</taxon>
    </lineage>
</organism>
<keyword evidence="6" id="KW-0677">Repeat</keyword>
<dbReference type="GO" id="GO:0016020">
    <property type="term" value="C:membrane"/>
    <property type="evidence" value="ECO:0007669"/>
    <property type="project" value="UniProtKB-SubCell"/>
</dbReference>
<comment type="subcellular location">
    <subcellularLocation>
        <location evidence="1">Membrane</location>
        <topology evidence="1">Single-pass type I membrane protein</topology>
    </subcellularLocation>
</comment>
<keyword evidence="7 10" id="KW-1133">Transmembrane helix</keyword>
<evidence type="ECO:0000256" key="4">
    <source>
        <dbReference type="ARBA" id="ARBA00022692"/>
    </source>
</evidence>
<evidence type="ECO:0000256" key="2">
    <source>
        <dbReference type="ARBA" id="ARBA00009592"/>
    </source>
</evidence>
<comment type="similarity">
    <text evidence="2">Belongs to the RLP family.</text>
</comment>
<sequence length="497" mass="55659">MVLRSYKSSGTYLHSNSFGGVISNFKLLQLLFLMDNDIEGQLPINLGSIICKLKQLDLSYNKLNGTMNDFLQSFSSCPNGNSLIYLHLNGNQLEGKIPTSIEVLQHLQQLYLHDDNFSGIIPQTSIGQLQELTYLGLGNHFEGFVNELMFNVTVDWIPPFRLIYLSINNCHVGPKWILEQSKLKSLTLRNVGISDIFPANWISMLISRGLYHLVSQKPDHGKASTKHTRLLLVESRCWREYATWKTSEKATSKRGDNPSLHILDLADNNLSGRVPKCISKLESLVNGSHRSDSHYKEEIHEILKGIMVEYTTRTELLMIIDLSGNTLSGTIPKGLMTLSALGTLNLSMNHLTGTIPQNTGNLKLLETLDLSNNNLSGPIPQSISSLTFLSHLNLSHNNLEGRIPSGSQLQTLEDPSIYEANPLLCGHPLSNKCDVNEGDSSSANNTKDFEETKDGDDMLWFYISMVAGYSFGLSGICFVLWLSESFRRVYFGFFRLY</sequence>
<dbReference type="PRINTS" id="PR00019">
    <property type="entry name" value="LEURICHRPT"/>
</dbReference>
<dbReference type="InterPro" id="IPR032675">
    <property type="entry name" value="LRR_dom_sf"/>
</dbReference>
<dbReference type="InterPro" id="IPR001611">
    <property type="entry name" value="Leu-rich_rpt"/>
</dbReference>
<dbReference type="Gene3D" id="3.80.10.10">
    <property type="entry name" value="Ribonuclease Inhibitor"/>
    <property type="match status" value="2"/>
</dbReference>
<evidence type="ECO:0000256" key="10">
    <source>
        <dbReference type="SAM" id="Phobius"/>
    </source>
</evidence>
<dbReference type="Pfam" id="PF00560">
    <property type="entry name" value="LRR_1"/>
    <property type="match status" value="7"/>
</dbReference>
<evidence type="ECO:0000313" key="11">
    <source>
        <dbReference type="EMBL" id="GAA0145664.1"/>
    </source>
</evidence>
<evidence type="ECO:0000256" key="7">
    <source>
        <dbReference type="ARBA" id="ARBA00022989"/>
    </source>
</evidence>